<dbReference type="EMBL" id="GBXM01059292">
    <property type="protein sequence ID" value="JAH49285.1"/>
    <property type="molecule type" value="Transcribed_RNA"/>
</dbReference>
<reference evidence="1" key="2">
    <citation type="journal article" date="2015" name="Fish Shellfish Immunol.">
        <title>Early steps in the European eel (Anguilla anguilla)-Vibrio vulnificus interaction in the gills: Role of the RtxA13 toxin.</title>
        <authorList>
            <person name="Callol A."/>
            <person name="Pajuelo D."/>
            <person name="Ebbesson L."/>
            <person name="Teles M."/>
            <person name="MacKenzie S."/>
            <person name="Amaro C."/>
        </authorList>
    </citation>
    <scope>NUCLEOTIDE SEQUENCE</scope>
</reference>
<reference evidence="1" key="1">
    <citation type="submission" date="2014-11" db="EMBL/GenBank/DDBJ databases">
        <authorList>
            <person name="Amaro Gonzalez C."/>
        </authorList>
    </citation>
    <scope>NUCLEOTIDE SEQUENCE</scope>
</reference>
<accession>A0A0E9T8W3</accession>
<organism evidence="1">
    <name type="scientific">Anguilla anguilla</name>
    <name type="common">European freshwater eel</name>
    <name type="synonym">Muraena anguilla</name>
    <dbReference type="NCBI Taxonomy" id="7936"/>
    <lineage>
        <taxon>Eukaryota</taxon>
        <taxon>Metazoa</taxon>
        <taxon>Chordata</taxon>
        <taxon>Craniata</taxon>
        <taxon>Vertebrata</taxon>
        <taxon>Euteleostomi</taxon>
        <taxon>Actinopterygii</taxon>
        <taxon>Neopterygii</taxon>
        <taxon>Teleostei</taxon>
        <taxon>Anguilliformes</taxon>
        <taxon>Anguillidae</taxon>
        <taxon>Anguilla</taxon>
    </lineage>
</organism>
<protein>
    <submittedName>
        <fullName evidence="1">Uncharacterized protein</fullName>
    </submittedName>
</protein>
<dbReference type="AlphaFoldDB" id="A0A0E9T8W3"/>
<evidence type="ECO:0000313" key="1">
    <source>
        <dbReference type="EMBL" id="JAH49285.1"/>
    </source>
</evidence>
<proteinExistence type="predicted"/>
<name>A0A0E9T8W3_ANGAN</name>
<sequence length="49" mass="5111">MTGKVLLCISPPAVHSDINPVALYAVVFRTGQVTCPPATKAKNKVSTVS</sequence>